<dbReference type="GO" id="GO:0090729">
    <property type="term" value="F:toxin activity"/>
    <property type="evidence" value="ECO:0007669"/>
    <property type="project" value="UniProtKB-UniRule"/>
</dbReference>
<organism evidence="6">
    <name type="scientific">Conus lenavati</name>
    <name type="common">Cone snail</name>
    <dbReference type="NCBI Taxonomy" id="1519839"/>
    <lineage>
        <taxon>Eukaryota</taxon>
        <taxon>Metazoa</taxon>
        <taxon>Spiralia</taxon>
        <taxon>Lophotrochozoa</taxon>
        <taxon>Mollusca</taxon>
        <taxon>Gastropoda</taxon>
        <taxon>Caenogastropoda</taxon>
        <taxon>Neogastropoda</taxon>
        <taxon>Conoidea</taxon>
        <taxon>Conidae</taxon>
        <taxon>Conus</taxon>
        <taxon>Splinoconus</taxon>
    </lineage>
</organism>
<dbReference type="InterPro" id="IPR031565">
    <property type="entry name" value="T-conotoxin"/>
</dbReference>
<comment type="subcellular location">
    <subcellularLocation>
        <location evidence="1 5">Secreted</location>
    </subcellularLocation>
</comment>
<keyword evidence="4 5" id="KW-0732">Signal</keyword>
<accession>A0A0K8TU55</accession>
<dbReference type="EMBL" id="GCVH01000105">
    <property type="protein sequence ID" value="JAI17788.1"/>
    <property type="molecule type" value="Transcribed_RNA"/>
</dbReference>
<keyword evidence="2 5" id="KW-0964">Secreted</keyword>
<dbReference type="GO" id="GO:0005576">
    <property type="term" value="C:extracellular region"/>
    <property type="evidence" value="ECO:0007669"/>
    <property type="project" value="UniProtKB-SubCell"/>
</dbReference>
<evidence type="ECO:0000256" key="4">
    <source>
        <dbReference type="ARBA" id="ARBA00022729"/>
    </source>
</evidence>
<evidence type="ECO:0000256" key="3">
    <source>
        <dbReference type="ARBA" id="ARBA00022656"/>
    </source>
</evidence>
<proteinExistence type="inferred from homology"/>
<protein>
    <recommendedName>
        <fullName evidence="5">Conotoxin</fullName>
    </recommendedName>
</protein>
<feature type="chain" id="PRO_5028512513" description="Conotoxin" evidence="5">
    <location>
        <begin position="20"/>
        <end position="65"/>
    </location>
</feature>
<feature type="signal peptide" evidence="5">
    <location>
        <begin position="1"/>
        <end position="19"/>
    </location>
</feature>
<evidence type="ECO:0000256" key="2">
    <source>
        <dbReference type="ARBA" id="ARBA00022525"/>
    </source>
</evidence>
<name>A0A0K8TU55_CONLV</name>
<comment type="similarity">
    <text evidence="5">Belongs to the conotoxin T superfamily.</text>
</comment>
<evidence type="ECO:0000256" key="5">
    <source>
        <dbReference type="RuleBase" id="RU367125"/>
    </source>
</evidence>
<evidence type="ECO:0000256" key="1">
    <source>
        <dbReference type="ARBA" id="ARBA00004613"/>
    </source>
</evidence>
<keyword evidence="3 5" id="KW-0800">Toxin</keyword>
<reference evidence="6" key="1">
    <citation type="submission" date="2015-04" db="EMBL/GenBank/DDBJ databases">
        <authorList>
            <person name="Syromyatnikov M.Y."/>
            <person name="Popov V.N."/>
        </authorList>
    </citation>
    <scope>NUCLEOTIDE SEQUENCE</scope>
    <source>
        <tissue evidence="6">Venom duct</tissue>
    </source>
</reference>
<evidence type="ECO:0000313" key="6">
    <source>
        <dbReference type="EMBL" id="JAI17788.1"/>
    </source>
</evidence>
<dbReference type="AlphaFoldDB" id="A0A0K8TU55"/>
<dbReference type="Pfam" id="PF16981">
    <property type="entry name" value="Chi-conotoxin"/>
    <property type="match status" value="1"/>
</dbReference>
<sequence length="65" mass="7095">MLCVPVFITLLLLVSPAPALPVESELQRDLTQDSPKDFRIREPLLLSKMSDDCCGADDDGSCCGR</sequence>